<evidence type="ECO:0000313" key="1">
    <source>
        <dbReference type="EMBL" id="KKK55022.1"/>
    </source>
</evidence>
<sequence>IEQLWQNNEGQVKLLPDSRAAAVTALYDGKSAEMAEMPQTALEAG</sequence>
<name>A0A0F8WDV9_9ZZZZ</name>
<reference evidence="1" key="1">
    <citation type="journal article" date="2015" name="Nature">
        <title>Complex archaea that bridge the gap between prokaryotes and eukaryotes.</title>
        <authorList>
            <person name="Spang A."/>
            <person name="Saw J.H."/>
            <person name="Jorgensen S.L."/>
            <person name="Zaremba-Niedzwiedzka K."/>
            <person name="Martijn J."/>
            <person name="Lind A.E."/>
            <person name="van Eijk R."/>
            <person name="Schleper C."/>
            <person name="Guy L."/>
            <person name="Ettema T.J."/>
        </authorList>
    </citation>
    <scope>NUCLEOTIDE SEQUENCE</scope>
</reference>
<gene>
    <name evidence="1" type="ORF">LCGC14_3078780</name>
</gene>
<organism evidence="1">
    <name type="scientific">marine sediment metagenome</name>
    <dbReference type="NCBI Taxonomy" id="412755"/>
    <lineage>
        <taxon>unclassified sequences</taxon>
        <taxon>metagenomes</taxon>
        <taxon>ecological metagenomes</taxon>
    </lineage>
</organism>
<comment type="caution">
    <text evidence="1">The sequence shown here is derived from an EMBL/GenBank/DDBJ whole genome shotgun (WGS) entry which is preliminary data.</text>
</comment>
<accession>A0A0F8WDV9</accession>
<dbReference type="EMBL" id="LAZR01065699">
    <property type="protein sequence ID" value="KKK55022.1"/>
    <property type="molecule type" value="Genomic_DNA"/>
</dbReference>
<proteinExistence type="predicted"/>
<dbReference type="AlphaFoldDB" id="A0A0F8WDV9"/>
<protein>
    <submittedName>
        <fullName evidence="1">Uncharacterized protein</fullName>
    </submittedName>
</protein>
<feature type="non-terminal residue" evidence="1">
    <location>
        <position position="1"/>
    </location>
</feature>